<protein>
    <submittedName>
        <fullName evidence="5">Methyltransferase domain protein</fullName>
    </submittedName>
</protein>
<dbReference type="OrthoDB" id="9805171at2"/>
<dbReference type="AlphaFoldDB" id="D0WIF3"/>
<dbReference type="SUPFAM" id="SSF53335">
    <property type="entry name" value="S-adenosyl-L-methionine-dependent methyltransferases"/>
    <property type="match status" value="1"/>
</dbReference>
<dbReference type="HOGENOM" id="CLU_060275_2_0_11"/>
<dbReference type="Gene3D" id="3.40.50.150">
    <property type="entry name" value="Vaccinia Virus protein VP39"/>
    <property type="match status" value="1"/>
</dbReference>
<organism evidence="5 6">
    <name type="scientific">Slackia exigua (strain ATCC 700122 / DSM 15923 / CIP 105133 / JCM 11022 / KCTC 5966 / S-7)</name>
    <dbReference type="NCBI Taxonomy" id="649764"/>
    <lineage>
        <taxon>Bacteria</taxon>
        <taxon>Bacillati</taxon>
        <taxon>Actinomycetota</taxon>
        <taxon>Coriobacteriia</taxon>
        <taxon>Eggerthellales</taxon>
        <taxon>Eggerthellaceae</taxon>
        <taxon>Slackia</taxon>
    </lineage>
</organism>
<sequence>MNIERYDTAILFDEERIALSWKSEDAGYRGQEVWDAAAPNFAKMPIPTGDDPFIRMLDDEVEFTPDMRVLDIGCGSGIYGLALASRVGEVVGIDISPKMIEAAREKACALDVRNVRFVQSDFRDMAFDEGFDLVFAHMTPAIGDAEAFLKMMSLAKRWCCFARPVRRTDEVLFEARRRCGLPESRDPFDTDFLSAFSLAWLRGYTPEIRRYHDVWNTDRPLEEAIRLYADRLVSTSLDEGRKAVVEEYLRSIAQEGIVREHIETAVVMMGFCIDEGRPA</sequence>
<gene>
    <name evidence="5" type="ORF">HMPREF0762_01628</name>
</gene>
<dbReference type="PANTHER" id="PTHR43464:SF19">
    <property type="entry name" value="UBIQUINONE BIOSYNTHESIS O-METHYLTRANSFERASE, MITOCHONDRIAL"/>
    <property type="match status" value="1"/>
</dbReference>
<evidence type="ECO:0000256" key="1">
    <source>
        <dbReference type="ARBA" id="ARBA00022603"/>
    </source>
</evidence>
<dbReference type="PANTHER" id="PTHR43464">
    <property type="entry name" value="METHYLTRANSFERASE"/>
    <property type="match status" value="1"/>
</dbReference>
<dbReference type="RefSeq" id="WP_006362889.1">
    <property type="nucleotide sequence ID" value="NZ_GG700631.1"/>
</dbReference>
<evidence type="ECO:0000256" key="2">
    <source>
        <dbReference type="ARBA" id="ARBA00022679"/>
    </source>
</evidence>
<dbReference type="EMBL" id="ACUX02000016">
    <property type="protein sequence ID" value="EEZ60820.1"/>
    <property type="molecule type" value="Genomic_DNA"/>
</dbReference>
<reference evidence="5" key="1">
    <citation type="submission" date="2009-10" db="EMBL/GenBank/DDBJ databases">
        <authorList>
            <person name="Weinstock G."/>
            <person name="Sodergren E."/>
            <person name="Clifton S."/>
            <person name="Fulton L."/>
            <person name="Fulton B."/>
            <person name="Courtney L."/>
            <person name="Fronick C."/>
            <person name="Harrison M."/>
            <person name="Strong C."/>
            <person name="Farmer C."/>
            <person name="Delahaunty K."/>
            <person name="Markovic C."/>
            <person name="Hall O."/>
            <person name="Minx P."/>
            <person name="Tomlinson C."/>
            <person name="Mitreva M."/>
            <person name="Nelson J."/>
            <person name="Hou S."/>
            <person name="Wollam A."/>
            <person name="Pepin K.H."/>
            <person name="Johnson M."/>
            <person name="Bhonagiri V."/>
            <person name="Nash W.E."/>
            <person name="Warren W."/>
            <person name="Chinwalla A."/>
            <person name="Mardis E.R."/>
            <person name="Wilson R.K."/>
        </authorList>
    </citation>
    <scope>NUCLEOTIDE SEQUENCE [LARGE SCALE GENOMIC DNA]</scope>
    <source>
        <strain evidence="5">ATCC 700122</strain>
    </source>
</reference>
<dbReference type="InterPro" id="IPR029063">
    <property type="entry name" value="SAM-dependent_MTases_sf"/>
</dbReference>
<evidence type="ECO:0000259" key="4">
    <source>
        <dbReference type="Pfam" id="PF13847"/>
    </source>
</evidence>
<dbReference type="CDD" id="cd02440">
    <property type="entry name" value="AdoMet_MTases"/>
    <property type="match status" value="1"/>
</dbReference>
<dbReference type="eggNOG" id="COG2890">
    <property type="taxonomic scope" value="Bacteria"/>
</dbReference>
<proteinExistence type="predicted"/>
<comment type="caution">
    <text evidence="5">The sequence shown here is derived from an EMBL/GenBank/DDBJ whole genome shotgun (WGS) entry which is preliminary data.</text>
</comment>
<dbReference type="Proteomes" id="UP000006001">
    <property type="component" value="Unassembled WGS sequence"/>
</dbReference>
<dbReference type="Pfam" id="PF13847">
    <property type="entry name" value="Methyltransf_31"/>
    <property type="match status" value="1"/>
</dbReference>
<name>D0WIF3_SLAES</name>
<dbReference type="GeneID" id="85008271"/>
<dbReference type="GO" id="GO:0008168">
    <property type="term" value="F:methyltransferase activity"/>
    <property type="evidence" value="ECO:0007669"/>
    <property type="project" value="UniProtKB-KW"/>
</dbReference>
<keyword evidence="6" id="KW-1185">Reference proteome</keyword>
<keyword evidence="3" id="KW-0949">S-adenosyl-L-methionine</keyword>
<dbReference type="GO" id="GO:0032259">
    <property type="term" value="P:methylation"/>
    <property type="evidence" value="ECO:0007669"/>
    <property type="project" value="UniProtKB-KW"/>
</dbReference>
<evidence type="ECO:0000313" key="6">
    <source>
        <dbReference type="Proteomes" id="UP000006001"/>
    </source>
</evidence>
<evidence type="ECO:0000313" key="5">
    <source>
        <dbReference type="EMBL" id="EEZ60820.1"/>
    </source>
</evidence>
<keyword evidence="2" id="KW-0808">Transferase</keyword>
<accession>D0WIF3</accession>
<feature type="domain" description="Methyltransferase" evidence="4">
    <location>
        <begin position="65"/>
        <end position="152"/>
    </location>
</feature>
<keyword evidence="1 5" id="KW-0489">Methyltransferase</keyword>
<evidence type="ECO:0000256" key="3">
    <source>
        <dbReference type="ARBA" id="ARBA00022691"/>
    </source>
</evidence>
<dbReference type="STRING" id="649764.HMPREF0762_01628"/>
<dbReference type="InterPro" id="IPR025714">
    <property type="entry name" value="Methyltranfer_dom"/>
</dbReference>